<dbReference type="FunCoup" id="F2LX70">
    <property type="interactions" value="104"/>
</dbReference>
<evidence type="ECO:0000256" key="6">
    <source>
        <dbReference type="ARBA" id="ARBA00023136"/>
    </source>
</evidence>
<dbReference type="InterPro" id="IPR004681">
    <property type="entry name" value="TRAP_DctM"/>
</dbReference>
<feature type="transmembrane region" description="Helical" evidence="7">
    <location>
        <begin position="355"/>
        <end position="376"/>
    </location>
</feature>
<dbReference type="PANTHER" id="PTHR33362">
    <property type="entry name" value="SIALIC ACID TRAP TRANSPORTER PERMEASE PROTEIN SIAT-RELATED"/>
    <property type="match status" value="1"/>
</dbReference>
<keyword evidence="2" id="KW-1003">Cell membrane</keyword>
<protein>
    <submittedName>
        <fullName evidence="9">TRAP dicarboxylate transporter, DctM subunit</fullName>
    </submittedName>
</protein>
<feature type="transmembrane region" description="Helical" evidence="7">
    <location>
        <begin position="388"/>
        <end position="409"/>
    </location>
</feature>
<evidence type="ECO:0000313" key="9">
    <source>
        <dbReference type="EMBL" id="AEA33128.1"/>
    </source>
</evidence>
<evidence type="ECO:0000256" key="2">
    <source>
        <dbReference type="ARBA" id="ARBA00022475"/>
    </source>
</evidence>
<organism evidence="9 10">
    <name type="scientific">Hippea maritima (strain ATCC 700847 / DSM 10411 / MH2)</name>
    <dbReference type="NCBI Taxonomy" id="760142"/>
    <lineage>
        <taxon>Bacteria</taxon>
        <taxon>Pseudomonadati</taxon>
        <taxon>Campylobacterota</taxon>
        <taxon>Desulfurellia</taxon>
        <taxon>Desulfurellales</taxon>
        <taxon>Hippeaceae</taxon>
        <taxon>Hippea</taxon>
    </lineage>
</organism>
<evidence type="ECO:0000256" key="3">
    <source>
        <dbReference type="ARBA" id="ARBA00022519"/>
    </source>
</evidence>
<dbReference type="eggNOG" id="COG1593">
    <property type="taxonomic scope" value="Bacteria"/>
</dbReference>
<keyword evidence="3" id="KW-0997">Cell inner membrane</keyword>
<dbReference type="InterPro" id="IPR010656">
    <property type="entry name" value="DctM"/>
</dbReference>
<keyword evidence="10" id="KW-1185">Reference proteome</keyword>
<feature type="transmembrane region" description="Helical" evidence="7">
    <location>
        <begin position="167"/>
        <end position="189"/>
    </location>
</feature>
<evidence type="ECO:0000256" key="7">
    <source>
        <dbReference type="SAM" id="Phobius"/>
    </source>
</evidence>
<proteinExistence type="predicted"/>
<evidence type="ECO:0000256" key="1">
    <source>
        <dbReference type="ARBA" id="ARBA00004429"/>
    </source>
</evidence>
<feature type="transmembrane region" description="Helical" evidence="7">
    <location>
        <begin position="132"/>
        <end position="155"/>
    </location>
</feature>
<reference evidence="9 10" key="1">
    <citation type="journal article" date="2011" name="Stand. Genomic Sci.">
        <title>Complete genome sequence of the thermophilic sulfur-reducer Hippea maritima type strain (MH(2)).</title>
        <authorList>
            <person name="Huntemann M."/>
            <person name="Lu M."/>
            <person name="Nolan M."/>
            <person name="Lapidus A."/>
            <person name="Lucas S."/>
            <person name="Hammon N."/>
            <person name="Deshpande S."/>
            <person name="Cheng J.F."/>
            <person name="Tapia R."/>
            <person name="Han C."/>
            <person name="Goodwin L."/>
            <person name="Pitluck S."/>
            <person name="Liolios K."/>
            <person name="Pagani I."/>
            <person name="Ivanova N."/>
            <person name="Ovchinikova G."/>
            <person name="Pati A."/>
            <person name="Chen A."/>
            <person name="Palaniappan K."/>
            <person name="Land M."/>
            <person name="Hauser L."/>
            <person name="Jeffries C.D."/>
            <person name="Detter J.C."/>
            <person name="Brambilla E.M."/>
            <person name="Rohde M."/>
            <person name="Spring S."/>
            <person name="Goker M."/>
            <person name="Woyke T."/>
            <person name="Bristow J."/>
            <person name="Eisen J.A."/>
            <person name="Markowitz V."/>
            <person name="Hugenholtz P."/>
            <person name="Kyrpides N.C."/>
            <person name="Klenk H.P."/>
            <person name="Mavromatis K."/>
        </authorList>
    </citation>
    <scope>NUCLEOTIDE SEQUENCE [LARGE SCALE GENOMIC DNA]</scope>
    <source>
        <strain evidence="10">ATCC 700847 / DSM 10411 / MH2</strain>
    </source>
</reference>
<feature type="transmembrane region" description="Helical" evidence="7">
    <location>
        <begin position="267"/>
        <end position="288"/>
    </location>
</feature>
<feature type="transmembrane region" description="Helical" evidence="7">
    <location>
        <begin position="238"/>
        <end position="255"/>
    </location>
</feature>
<dbReference type="EMBL" id="CP002606">
    <property type="protein sequence ID" value="AEA33128.1"/>
    <property type="molecule type" value="Genomic_DNA"/>
</dbReference>
<feature type="transmembrane region" description="Helical" evidence="7">
    <location>
        <begin position="47"/>
        <end position="66"/>
    </location>
</feature>
<reference evidence="10" key="2">
    <citation type="submission" date="2011-03" db="EMBL/GenBank/DDBJ databases">
        <title>The complete genome of Hippea maritima DSM 10411.</title>
        <authorList>
            <consortium name="US DOE Joint Genome Institute (JGI-PGF)"/>
            <person name="Lucas S."/>
            <person name="Copeland A."/>
            <person name="Lapidus A."/>
            <person name="Bruce D."/>
            <person name="Goodwin L."/>
            <person name="Pitluck S."/>
            <person name="Peters L."/>
            <person name="Kyrpides N."/>
            <person name="Mavromatis K."/>
            <person name="Pagani I."/>
            <person name="Ivanova N."/>
            <person name="Mikhailova N."/>
            <person name="Lu M."/>
            <person name="Detter J.C."/>
            <person name="Tapia R."/>
            <person name="Han C."/>
            <person name="Land M."/>
            <person name="Hauser L."/>
            <person name="Markowitz V."/>
            <person name="Cheng J.-F."/>
            <person name="Hugenholtz P."/>
            <person name="Woyke T."/>
            <person name="Wu D."/>
            <person name="Spring S."/>
            <person name="Schroeder M."/>
            <person name="Brambilla E."/>
            <person name="Klenk H.-P."/>
            <person name="Eisen J.A."/>
        </authorList>
    </citation>
    <scope>NUCLEOTIDE SEQUENCE [LARGE SCALE GENOMIC DNA]</scope>
    <source>
        <strain evidence="10">ATCC 700847 / DSM 10411 / MH2</strain>
    </source>
</reference>
<keyword evidence="4 7" id="KW-0812">Transmembrane</keyword>
<dbReference type="Proteomes" id="UP000008139">
    <property type="component" value="Chromosome"/>
</dbReference>
<dbReference type="GO" id="GO:0022857">
    <property type="term" value="F:transmembrane transporter activity"/>
    <property type="evidence" value="ECO:0007669"/>
    <property type="project" value="TreeGrafter"/>
</dbReference>
<evidence type="ECO:0000256" key="4">
    <source>
        <dbReference type="ARBA" id="ARBA00022692"/>
    </source>
</evidence>
<feature type="domain" description="TRAP C4-dicarboxylate transport system permease DctM subunit" evidence="8">
    <location>
        <begin position="6"/>
        <end position="410"/>
    </location>
</feature>
<dbReference type="RefSeq" id="WP_013681173.1">
    <property type="nucleotide sequence ID" value="NC_015318.1"/>
</dbReference>
<dbReference type="NCBIfam" id="TIGR00786">
    <property type="entry name" value="dctM"/>
    <property type="match status" value="1"/>
</dbReference>
<dbReference type="PIRSF" id="PIRSF006066">
    <property type="entry name" value="HI0050"/>
    <property type="match status" value="1"/>
</dbReference>
<evidence type="ECO:0000313" key="10">
    <source>
        <dbReference type="Proteomes" id="UP000008139"/>
    </source>
</evidence>
<comment type="subcellular location">
    <subcellularLocation>
        <location evidence="1">Cell inner membrane</location>
        <topology evidence="1">Multi-pass membrane protein</topology>
    </subcellularLocation>
</comment>
<keyword evidence="6 7" id="KW-0472">Membrane</keyword>
<feature type="transmembrane region" description="Helical" evidence="7">
    <location>
        <begin position="309"/>
        <end position="335"/>
    </location>
</feature>
<sequence length="419" mass="44552">MVWLILILFILIALSFPISLAIGLSTVIAFVKSHLPLYMIAQRMFSGVNSYMLIAVPLFMFAGSLMDRGGLSKRIVRLAESMVGHLRGGLAISAILSSMLFAGVSGSAAADTAAIGSILIPSMKKQGYDKDFAASIVASGGSIGVIIPPSIPMIIYGFITSVSIGKLFVAGILPGILIGLSLSFVAYIFSKDSYKTRQNFDKKEFVEALKDSIWALGTPVIVIGGILGGIFTATESAACAVIYSLIVGVFIYREINLKGLYKAALNSVITSSIILFIIAVASVFSWYLSMNNVQEVLKEFLASFSQNRVILILLVNLFLLIMGTFVETTASLILFVPVVAPILNSAGLNPTTAGVMVVTNLAIGMLTPPLGICLIVSSSISKSKILSVSKAVFPFLLVMIANLFAIAFFEPLTTLLASF</sequence>
<dbReference type="GO" id="GO:0005886">
    <property type="term" value="C:plasma membrane"/>
    <property type="evidence" value="ECO:0007669"/>
    <property type="project" value="UniProtKB-SubCell"/>
</dbReference>
<accession>F2LX70</accession>
<dbReference type="AlphaFoldDB" id="F2LX70"/>
<dbReference type="KEGG" id="hmr:Hipma_0149"/>
<dbReference type="STRING" id="760142.Hipma_0149"/>
<gene>
    <name evidence="9" type="ordered locus">Hipma_0149</name>
</gene>
<feature type="transmembrane region" description="Helical" evidence="7">
    <location>
        <begin position="213"/>
        <end position="231"/>
    </location>
</feature>
<evidence type="ECO:0000256" key="5">
    <source>
        <dbReference type="ARBA" id="ARBA00022989"/>
    </source>
</evidence>
<dbReference type="Pfam" id="PF06808">
    <property type="entry name" value="DctM"/>
    <property type="match status" value="1"/>
</dbReference>
<name>F2LX70_HIPMA</name>
<dbReference type="HOGENOM" id="CLU_019824_4_1_7"/>
<keyword evidence="5 7" id="KW-1133">Transmembrane helix</keyword>
<feature type="transmembrane region" description="Helical" evidence="7">
    <location>
        <begin position="87"/>
        <end position="120"/>
    </location>
</feature>
<dbReference type="InParanoid" id="F2LX70"/>
<dbReference type="PANTHER" id="PTHR33362:SF2">
    <property type="entry name" value="TRAP TRANSPORTER LARGE PERMEASE PROTEIN"/>
    <property type="match status" value="1"/>
</dbReference>
<evidence type="ECO:0000259" key="8">
    <source>
        <dbReference type="Pfam" id="PF06808"/>
    </source>
</evidence>